<dbReference type="Bgee" id="ENSLOCG00000008229">
    <property type="expression patterns" value="Expressed in pharyngeal gill and 13 other cell types or tissues"/>
</dbReference>
<dbReference type="InterPro" id="IPR038765">
    <property type="entry name" value="Papain-like_cys_pep_sf"/>
</dbReference>
<dbReference type="PROSITE" id="PS00139">
    <property type="entry name" value="THIOL_PROTEASE_CYS"/>
    <property type="match status" value="1"/>
</dbReference>
<dbReference type="InterPro" id="IPR013201">
    <property type="entry name" value="Prot_inhib_I29"/>
</dbReference>
<dbReference type="FunFam" id="3.90.70.10:FF:000079">
    <property type="entry name" value="Cathepsin O"/>
    <property type="match status" value="1"/>
</dbReference>
<evidence type="ECO:0000256" key="9">
    <source>
        <dbReference type="ARBA" id="ARBA00023180"/>
    </source>
</evidence>
<dbReference type="eggNOG" id="KOG1542">
    <property type="taxonomic scope" value="Eukaryota"/>
</dbReference>
<sequence>MRGYILLVLVAANGLCALSGKIISDFHSDSYRTVHNVLSVSGHGGLVKSETSEFRLFREKFNRSFVADSKDFLLKLDNFKASIRRHSFLNLSFDSSNNSAQYGINQFSDFSTTEFREQYLKARPEKVPLFTNLKEERFHGPLPLRFDWRDKKVVTPVQNQQSCGGCWAFSVVGGIESVYGIQGHSLEELSVQQVIDCSYKNKGCNGGSTVVALNWLNQTKEKLVKELDYPFKALTGICHYFAKSHFGVSIKDFVAYDFSGQEEIMMEKLVNWGPLAVTVDAVSWQDYLGGVIQHHCSSQEANHAVLITGYDRTGDVPYWIVRNSWGASWGNEGYVYIKMGSNVCGIADTVTAAFL</sequence>
<dbReference type="Ensembl" id="ENSLOCT00000010004.1">
    <property type="protein sequence ID" value="ENSLOCP00000009992.1"/>
    <property type="gene ID" value="ENSLOCG00000008229.1"/>
</dbReference>
<dbReference type="CTD" id="1519"/>
<protein>
    <recommendedName>
        <fullName evidence="14">Cathepsin O</fullName>
        <ecNumber evidence="13">3.4.22.42</ecNumber>
    </recommendedName>
</protein>
<dbReference type="InterPro" id="IPR039417">
    <property type="entry name" value="Peptidase_C1A_papain-like"/>
</dbReference>
<feature type="chain" id="PRO_5018695609" description="Cathepsin O" evidence="15">
    <location>
        <begin position="18"/>
        <end position="355"/>
    </location>
</feature>
<evidence type="ECO:0000256" key="6">
    <source>
        <dbReference type="ARBA" id="ARBA00022807"/>
    </source>
</evidence>
<comment type="subcellular location">
    <subcellularLocation>
        <location evidence="1">Lysosome</location>
    </subcellularLocation>
</comment>
<reference evidence="17" key="3">
    <citation type="submission" date="2025-09" db="UniProtKB">
        <authorList>
            <consortium name="Ensembl"/>
        </authorList>
    </citation>
    <scope>IDENTIFICATION</scope>
</reference>
<dbReference type="STRING" id="7918.ENSLOCP00000009992"/>
<dbReference type="GO" id="GO:0005615">
    <property type="term" value="C:extracellular space"/>
    <property type="evidence" value="ECO:0000318"/>
    <property type="project" value="GO_Central"/>
</dbReference>
<dbReference type="InterPro" id="IPR000169">
    <property type="entry name" value="Pept_cys_AS"/>
</dbReference>
<dbReference type="HOGENOM" id="CLU_012184_1_3_1"/>
<dbReference type="InterPro" id="IPR025660">
    <property type="entry name" value="Pept_his_AS"/>
</dbReference>
<evidence type="ECO:0000259" key="16">
    <source>
        <dbReference type="SMART" id="SM00645"/>
    </source>
</evidence>
<keyword evidence="5" id="KW-0378">Hydrolase</keyword>
<dbReference type="GeneTree" id="ENSGT00940000159253"/>
<evidence type="ECO:0000256" key="4">
    <source>
        <dbReference type="ARBA" id="ARBA00022729"/>
    </source>
</evidence>
<feature type="domain" description="Peptidase C1A papain C-terminal" evidence="16">
    <location>
        <begin position="142"/>
        <end position="354"/>
    </location>
</feature>
<dbReference type="Gene3D" id="3.90.70.10">
    <property type="entry name" value="Cysteine proteinases"/>
    <property type="match status" value="1"/>
</dbReference>
<name>W5MNN3_LEPOC</name>
<dbReference type="Proteomes" id="UP000018468">
    <property type="component" value="Linkage group LG4"/>
</dbReference>
<comment type="function">
    <text evidence="12">Proteolytic enzyme possibly involved in normal cellular protein degradation and turnover.</text>
</comment>
<dbReference type="CDD" id="cd02248">
    <property type="entry name" value="Peptidase_C1A"/>
    <property type="match status" value="1"/>
</dbReference>
<keyword evidence="7" id="KW-0865">Zymogen</keyword>
<accession>W5MNN3</accession>
<reference evidence="18" key="1">
    <citation type="submission" date="2011-12" db="EMBL/GenBank/DDBJ databases">
        <title>The Draft Genome of Lepisosteus oculatus.</title>
        <authorList>
            <consortium name="The Broad Institute Genome Assembly &amp; Analysis Group"/>
            <consortium name="Computational R&amp;D Group"/>
            <consortium name="and Sequencing Platform"/>
            <person name="Di Palma F."/>
            <person name="Alfoldi J."/>
            <person name="Johnson J."/>
            <person name="Berlin A."/>
            <person name="Gnerre S."/>
            <person name="Jaffe D."/>
            <person name="MacCallum I."/>
            <person name="Young S."/>
            <person name="Walker B.J."/>
            <person name="Lander E.S."/>
            <person name="Lindblad-Toh K."/>
        </authorList>
    </citation>
    <scope>NUCLEOTIDE SEQUENCE [LARGE SCALE GENOMIC DNA]</scope>
</reference>
<dbReference type="OMA" id="QNGLCRY"/>
<evidence type="ECO:0000256" key="1">
    <source>
        <dbReference type="ARBA" id="ARBA00004371"/>
    </source>
</evidence>
<keyword evidence="6" id="KW-0788">Thiol protease</keyword>
<reference evidence="17" key="2">
    <citation type="submission" date="2025-08" db="UniProtKB">
        <authorList>
            <consortium name="Ensembl"/>
        </authorList>
    </citation>
    <scope>IDENTIFICATION</scope>
</reference>
<evidence type="ECO:0000313" key="18">
    <source>
        <dbReference type="Proteomes" id="UP000018468"/>
    </source>
</evidence>
<dbReference type="InParanoid" id="W5MNN3"/>
<keyword evidence="9" id="KW-0325">Glycoprotein</keyword>
<organism evidence="17 18">
    <name type="scientific">Lepisosteus oculatus</name>
    <name type="common">Spotted gar</name>
    <dbReference type="NCBI Taxonomy" id="7918"/>
    <lineage>
        <taxon>Eukaryota</taxon>
        <taxon>Metazoa</taxon>
        <taxon>Chordata</taxon>
        <taxon>Craniata</taxon>
        <taxon>Vertebrata</taxon>
        <taxon>Euteleostomi</taxon>
        <taxon>Actinopterygii</taxon>
        <taxon>Neopterygii</taxon>
        <taxon>Holostei</taxon>
        <taxon>Semionotiformes</taxon>
        <taxon>Lepisosteidae</taxon>
        <taxon>Lepisosteus</taxon>
    </lineage>
</organism>
<dbReference type="InterPro" id="IPR000668">
    <property type="entry name" value="Peptidase_C1A_C"/>
</dbReference>
<keyword evidence="18" id="KW-1185">Reference proteome</keyword>
<dbReference type="GO" id="GO:0005764">
    <property type="term" value="C:lysosome"/>
    <property type="evidence" value="ECO:0000318"/>
    <property type="project" value="GO_Central"/>
</dbReference>
<comment type="catalytic activity">
    <reaction evidence="11">
        <text>The recombinant human enzyme hydrolyzes synthetic endopeptidase substrates including Z-Phe-Arg-NHMec and Z-Arg-Arg-NHMec.</text>
        <dbReference type="EC" id="3.4.22.42"/>
    </reaction>
</comment>
<evidence type="ECO:0000256" key="11">
    <source>
        <dbReference type="ARBA" id="ARBA00051025"/>
    </source>
</evidence>
<dbReference type="PROSITE" id="PS00639">
    <property type="entry name" value="THIOL_PROTEASE_HIS"/>
    <property type="match status" value="1"/>
</dbReference>
<dbReference type="GO" id="GO:0051603">
    <property type="term" value="P:proteolysis involved in protein catabolic process"/>
    <property type="evidence" value="ECO:0000318"/>
    <property type="project" value="GO_Central"/>
</dbReference>
<evidence type="ECO:0000256" key="10">
    <source>
        <dbReference type="ARBA" id="ARBA00023228"/>
    </source>
</evidence>
<proteinExistence type="inferred from homology"/>
<evidence type="ECO:0000256" key="2">
    <source>
        <dbReference type="ARBA" id="ARBA00008455"/>
    </source>
</evidence>
<dbReference type="SMART" id="SM00645">
    <property type="entry name" value="Pept_C1"/>
    <property type="match status" value="1"/>
</dbReference>
<evidence type="ECO:0000256" key="12">
    <source>
        <dbReference type="ARBA" id="ARBA00053492"/>
    </source>
</evidence>
<dbReference type="GeneID" id="102689107"/>
<keyword evidence="10" id="KW-0458">Lysosome</keyword>
<dbReference type="AlphaFoldDB" id="W5MNN3"/>
<evidence type="ECO:0000256" key="7">
    <source>
        <dbReference type="ARBA" id="ARBA00023145"/>
    </source>
</evidence>
<dbReference type="Pfam" id="PF08246">
    <property type="entry name" value="Inhibitor_I29"/>
    <property type="match status" value="1"/>
</dbReference>
<evidence type="ECO:0000256" key="8">
    <source>
        <dbReference type="ARBA" id="ARBA00023157"/>
    </source>
</evidence>
<dbReference type="KEGG" id="loc:102689107"/>
<dbReference type="Pfam" id="PF00112">
    <property type="entry name" value="Peptidase_C1"/>
    <property type="match status" value="1"/>
</dbReference>
<dbReference type="SUPFAM" id="SSF54001">
    <property type="entry name" value="Cysteine proteinases"/>
    <property type="match status" value="1"/>
</dbReference>
<evidence type="ECO:0000313" key="17">
    <source>
        <dbReference type="Ensembl" id="ENSLOCP00000009992.1"/>
    </source>
</evidence>
<keyword evidence="8" id="KW-1015">Disulfide bond</keyword>
<dbReference type="FunCoup" id="W5MNN3">
    <property type="interactions" value="167"/>
</dbReference>
<dbReference type="GO" id="GO:0004197">
    <property type="term" value="F:cysteine-type endopeptidase activity"/>
    <property type="evidence" value="ECO:0000318"/>
    <property type="project" value="GO_Central"/>
</dbReference>
<dbReference type="PROSITE" id="PS00640">
    <property type="entry name" value="THIOL_PROTEASE_ASN"/>
    <property type="match status" value="1"/>
</dbReference>
<dbReference type="InterPro" id="IPR013128">
    <property type="entry name" value="Peptidase_C1A"/>
</dbReference>
<evidence type="ECO:0000256" key="13">
    <source>
        <dbReference type="ARBA" id="ARBA00066464"/>
    </source>
</evidence>
<evidence type="ECO:0000256" key="15">
    <source>
        <dbReference type="SAM" id="SignalP"/>
    </source>
</evidence>
<keyword evidence="3" id="KW-0645">Protease</keyword>
<dbReference type="EMBL" id="AHAT01015360">
    <property type="status" value="NOT_ANNOTATED_CDS"/>
    <property type="molecule type" value="Genomic_DNA"/>
</dbReference>
<evidence type="ECO:0000256" key="14">
    <source>
        <dbReference type="ARBA" id="ARBA00072046"/>
    </source>
</evidence>
<keyword evidence="4 15" id="KW-0732">Signal</keyword>
<dbReference type="EC" id="3.4.22.42" evidence="13"/>
<feature type="signal peptide" evidence="15">
    <location>
        <begin position="1"/>
        <end position="17"/>
    </location>
</feature>
<dbReference type="OrthoDB" id="498368at2759"/>
<evidence type="ECO:0000256" key="3">
    <source>
        <dbReference type="ARBA" id="ARBA00022670"/>
    </source>
</evidence>
<evidence type="ECO:0000256" key="5">
    <source>
        <dbReference type="ARBA" id="ARBA00022801"/>
    </source>
</evidence>
<comment type="similarity">
    <text evidence="2">Belongs to the peptidase C1 family.</text>
</comment>
<dbReference type="InterPro" id="IPR025661">
    <property type="entry name" value="Pept_asp_AS"/>
</dbReference>
<dbReference type="PANTHER" id="PTHR12411">
    <property type="entry name" value="CYSTEINE PROTEASE FAMILY C1-RELATED"/>
    <property type="match status" value="1"/>
</dbReference>
<dbReference type="PRINTS" id="PR00705">
    <property type="entry name" value="PAPAIN"/>
</dbReference>